<feature type="chain" id="PRO_5018721674" description="SMP-30/Gluconolactonase/LRE-like region domain-containing protein" evidence="2">
    <location>
        <begin position="21"/>
        <end position="352"/>
    </location>
</feature>
<proteinExistence type="predicted"/>
<organism evidence="3">
    <name type="scientific">Nannocystis pusilla</name>
    <dbReference type="NCBI Taxonomy" id="889268"/>
    <lineage>
        <taxon>Bacteria</taxon>
        <taxon>Pseudomonadati</taxon>
        <taxon>Myxococcota</taxon>
        <taxon>Polyangia</taxon>
        <taxon>Nannocystales</taxon>
        <taxon>Nannocystaceae</taxon>
        <taxon>Nannocystis</taxon>
    </lineage>
</organism>
<feature type="compositionally biased region" description="Low complexity" evidence="1">
    <location>
        <begin position="24"/>
        <end position="82"/>
    </location>
</feature>
<dbReference type="SUPFAM" id="SSF101898">
    <property type="entry name" value="NHL repeat"/>
    <property type="match status" value="1"/>
</dbReference>
<accession>A0A3Q8I101</accession>
<sequence>MRFTFAMTSLALALALSACGDDGGDPTTDAATTDNTSTGSTTGEPTTAAPTTGPTSTGTTSTGEPGTSTTSTGEPGTSSTTADETTGDENAPIVVEGFSHPESILIDPLDGVYLVSNIGGNPDAVDDNGFISRVLPDGTVEELQWISGETGDFTLDAPKGMAIVGDTLYVADITAVRKFDRVTGEHLGDIEVEGAAFLNDLSPDADGNVYVSDTNTQSIHKIDPQDAVSLLITDDALAGPNGLSVEGEVLHVVGFNGQDIWRMGLVDPMPYSIALLPQGGLDGIVRTSSGYLVSSWDAEAVYFRSDILQRDVEIVVEGIGSPADIDYDSANSRVLVPRLLADTIEFHHFTGL</sequence>
<dbReference type="EMBL" id="MH908866">
    <property type="protein sequence ID" value="AYM52216.1"/>
    <property type="molecule type" value="Genomic_DNA"/>
</dbReference>
<evidence type="ECO:0000313" key="3">
    <source>
        <dbReference type="EMBL" id="AYM52216.1"/>
    </source>
</evidence>
<protein>
    <recommendedName>
        <fullName evidence="4">SMP-30/Gluconolactonase/LRE-like region domain-containing protein</fullName>
    </recommendedName>
</protein>
<dbReference type="PROSITE" id="PS51257">
    <property type="entry name" value="PROKAR_LIPOPROTEIN"/>
    <property type="match status" value="1"/>
</dbReference>
<reference evidence="3" key="1">
    <citation type="journal article" date="2018" name="J. Ind. Microbiol. Biotechnol.">
        <title>Genome mining reveals uncommon alkylpyrones as type III PKS products from myxobacteria.</title>
        <authorList>
            <person name="Hug J.J."/>
            <person name="Panter F."/>
            <person name="Krug D."/>
            <person name="Muller R."/>
        </authorList>
    </citation>
    <scope>NUCLEOTIDE SEQUENCE</scope>
    <source>
        <strain evidence="3">MNa6508</strain>
    </source>
</reference>
<dbReference type="AlphaFoldDB" id="A0A3Q8I101"/>
<name>A0A3Q8I101_9BACT</name>
<evidence type="ECO:0000256" key="2">
    <source>
        <dbReference type="SAM" id="SignalP"/>
    </source>
</evidence>
<keyword evidence="2" id="KW-0732">Signal</keyword>
<feature type="region of interest" description="Disordered" evidence="1">
    <location>
        <begin position="24"/>
        <end position="89"/>
    </location>
</feature>
<evidence type="ECO:0000256" key="1">
    <source>
        <dbReference type="SAM" id="MobiDB-lite"/>
    </source>
</evidence>
<dbReference type="InterPro" id="IPR011042">
    <property type="entry name" value="6-blade_b-propeller_TolB-like"/>
</dbReference>
<feature type="signal peptide" evidence="2">
    <location>
        <begin position="1"/>
        <end position="20"/>
    </location>
</feature>
<evidence type="ECO:0008006" key="4">
    <source>
        <dbReference type="Google" id="ProtNLM"/>
    </source>
</evidence>
<dbReference type="Gene3D" id="2.120.10.30">
    <property type="entry name" value="TolB, C-terminal domain"/>
    <property type="match status" value="1"/>
</dbReference>